<keyword evidence="2" id="KW-0732">Signal</keyword>
<dbReference type="AlphaFoldDB" id="A0ABD0TLS9"/>
<dbReference type="Proteomes" id="UP001549921">
    <property type="component" value="Unassembled WGS sequence"/>
</dbReference>
<dbReference type="EMBL" id="JBEDNZ010000003">
    <property type="protein sequence ID" value="KAL0850305.1"/>
    <property type="molecule type" value="Genomic_DNA"/>
</dbReference>
<feature type="signal peptide" evidence="2">
    <location>
        <begin position="1"/>
        <end position="19"/>
    </location>
</feature>
<comment type="caution">
    <text evidence="3">The sequence shown here is derived from an EMBL/GenBank/DDBJ whole genome shotgun (WGS) entry which is preliminary data.</text>
</comment>
<name>A0ABD0TLS9_LOXSC</name>
<evidence type="ECO:0000313" key="4">
    <source>
        <dbReference type="Proteomes" id="UP001549921"/>
    </source>
</evidence>
<sequence length="196" mass="22239">MLYLLLILNLIINFSYVEPKKKVKKNSHENSDLGGNLVSQLKNDQNLDLSVDEEYEDLRAEFLAYHTALASIVPSPTDQNSRRSLITTPCWRLGGICINYNLCTGFRSLTEVPGCKDKLKVCCFVWNKFNVRDLTHEGIGTLAMPWSMKTAFGGKGIIEVEKPKPKKKRKSQKPKPDDGDDKTIALIIRTNKNFDY</sequence>
<proteinExistence type="predicted"/>
<evidence type="ECO:0000256" key="2">
    <source>
        <dbReference type="SAM" id="SignalP"/>
    </source>
</evidence>
<feature type="region of interest" description="Disordered" evidence="1">
    <location>
        <begin position="161"/>
        <end position="183"/>
    </location>
</feature>
<evidence type="ECO:0000256" key="1">
    <source>
        <dbReference type="SAM" id="MobiDB-lite"/>
    </source>
</evidence>
<gene>
    <name evidence="3" type="ORF">ABMA28_012141</name>
</gene>
<evidence type="ECO:0000313" key="3">
    <source>
        <dbReference type="EMBL" id="KAL0850305.1"/>
    </source>
</evidence>
<organism evidence="3 4">
    <name type="scientific">Loxostege sticticalis</name>
    <name type="common">Beet webworm moth</name>
    <dbReference type="NCBI Taxonomy" id="481309"/>
    <lineage>
        <taxon>Eukaryota</taxon>
        <taxon>Metazoa</taxon>
        <taxon>Ecdysozoa</taxon>
        <taxon>Arthropoda</taxon>
        <taxon>Hexapoda</taxon>
        <taxon>Insecta</taxon>
        <taxon>Pterygota</taxon>
        <taxon>Neoptera</taxon>
        <taxon>Endopterygota</taxon>
        <taxon>Lepidoptera</taxon>
        <taxon>Glossata</taxon>
        <taxon>Ditrysia</taxon>
        <taxon>Pyraloidea</taxon>
        <taxon>Crambidae</taxon>
        <taxon>Pyraustinae</taxon>
        <taxon>Loxostege</taxon>
    </lineage>
</organism>
<feature type="chain" id="PRO_5044867438" evidence="2">
    <location>
        <begin position="20"/>
        <end position="196"/>
    </location>
</feature>
<accession>A0ABD0TLS9</accession>
<protein>
    <submittedName>
        <fullName evidence="3">Uncharacterized protein</fullName>
    </submittedName>
</protein>
<feature type="compositionally biased region" description="Basic residues" evidence="1">
    <location>
        <begin position="164"/>
        <end position="173"/>
    </location>
</feature>
<reference evidence="3 4" key="1">
    <citation type="submission" date="2024-06" db="EMBL/GenBank/DDBJ databases">
        <title>A chromosome-level genome assembly of beet webworm, Loxostege sticticalis.</title>
        <authorList>
            <person name="Zhang Y."/>
        </authorList>
    </citation>
    <scope>NUCLEOTIDE SEQUENCE [LARGE SCALE GENOMIC DNA]</scope>
    <source>
        <strain evidence="3">AQ028</strain>
        <tissue evidence="3">Male pupae</tissue>
    </source>
</reference>
<feature type="compositionally biased region" description="Basic and acidic residues" evidence="1">
    <location>
        <begin position="174"/>
        <end position="183"/>
    </location>
</feature>